<dbReference type="InterPro" id="IPR050624">
    <property type="entry name" value="HTH-type_Tx_Regulator"/>
</dbReference>
<dbReference type="AlphaFoldDB" id="A0A1H9U5T7"/>
<dbReference type="InterPro" id="IPR009057">
    <property type="entry name" value="Homeodomain-like_sf"/>
</dbReference>
<evidence type="ECO:0000313" key="7">
    <source>
        <dbReference type="Proteomes" id="UP000186904"/>
    </source>
</evidence>
<keyword evidence="6" id="KW-1185">Reference proteome</keyword>
<dbReference type="SUPFAM" id="SSF46689">
    <property type="entry name" value="Homeodomain-like"/>
    <property type="match status" value="1"/>
</dbReference>
<dbReference type="PROSITE" id="PS50977">
    <property type="entry name" value="HTH_TETR_2"/>
    <property type="match status" value="1"/>
</dbReference>
<dbReference type="Proteomes" id="UP000186599">
    <property type="component" value="Unassembled WGS sequence"/>
</dbReference>
<sequence length="233" mass="26357">MNNETARPTKMDEELDFRVRVAREKRERMRQRLLFAALDVFLVSERTKPPVIDDVILKAGVSRGTFYKYFDSLDEVLAELGQQMADEMIETYERIFAQLSDPAAKVVAGPLLSLTHAGMQPQKVAFTSKVDFVGYLSLSKRLGSIVTACLNEAKQSGAVHFASLDAATDYIIGATVEGSRRMMHNQLFDKEYLHELVLLIMRGFGMSNEQATQAINIAWEQLNSHSDNLPWWH</sequence>
<dbReference type="InterPro" id="IPR001647">
    <property type="entry name" value="HTH_TetR"/>
</dbReference>
<dbReference type="Proteomes" id="UP000186904">
    <property type="component" value="Unassembled WGS sequence"/>
</dbReference>
<name>A0A1H9U5T7_9GAMM</name>
<keyword evidence="1 2" id="KW-0238">DNA-binding</keyword>
<dbReference type="Gene3D" id="1.10.357.10">
    <property type="entry name" value="Tetracycline Repressor, domain 2"/>
    <property type="match status" value="1"/>
</dbReference>
<evidence type="ECO:0000313" key="6">
    <source>
        <dbReference type="Proteomes" id="UP000186599"/>
    </source>
</evidence>
<evidence type="ECO:0000256" key="1">
    <source>
        <dbReference type="ARBA" id="ARBA00023125"/>
    </source>
</evidence>
<dbReference type="STRING" id="653930.SAMN05216589_2153"/>
<dbReference type="PANTHER" id="PTHR43479">
    <property type="entry name" value="ACREF/ENVCD OPERON REPRESSOR-RELATED"/>
    <property type="match status" value="1"/>
</dbReference>
<dbReference type="PANTHER" id="PTHR43479:SF11">
    <property type="entry name" value="ACREF_ENVCD OPERON REPRESSOR-RELATED"/>
    <property type="match status" value="1"/>
</dbReference>
<evidence type="ECO:0000256" key="2">
    <source>
        <dbReference type="PROSITE-ProRule" id="PRU00335"/>
    </source>
</evidence>
<dbReference type="EMBL" id="FOGN01000003">
    <property type="protein sequence ID" value="SES04601.1"/>
    <property type="molecule type" value="Genomic_DNA"/>
</dbReference>
<reference evidence="6 7" key="1">
    <citation type="submission" date="2016-10" db="EMBL/GenBank/DDBJ databases">
        <authorList>
            <person name="de Groot N.N."/>
        </authorList>
    </citation>
    <scope>NUCLEOTIDE SEQUENCE [LARGE SCALE GENOMIC DNA]</scope>
    <source>
        <strain evidence="5 6">CGMCC 1.9095</strain>
        <strain evidence="4 7">DSM 22558</strain>
    </source>
</reference>
<evidence type="ECO:0000313" key="4">
    <source>
        <dbReference type="EMBL" id="SES04601.1"/>
    </source>
</evidence>
<accession>A0A1H9U5T7</accession>
<proteinExistence type="predicted"/>
<gene>
    <name evidence="5" type="ORF">SAMN04487855_2152</name>
    <name evidence="4" type="ORF">SAMN05216589_2153</name>
</gene>
<dbReference type="OrthoDB" id="9809772at2"/>
<organism evidence="4 7">
    <name type="scientific">Halopseudomonas bauzanensis</name>
    <dbReference type="NCBI Taxonomy" id="653930"/>
    <lineage>
        <taxon>Bacteria</taxon>
        <taxon>Pseudomonadati</taxon>
        <taxon>Pseudomonadota</taxon>
        <taxon>Gammaproteobacteria</taxon>
        <taxon>Pseudomonadales</taxon>
        <taxon>Pseudomonadaceae</taxon>
        <taxon>Halopseudomonas</taxon>
    </lineage>
</organism>
<dbReference type="GO" id="GO:0003677">
    <property type="term" value="F:DNA binding"/>
    <property type="evidence" value="ECO:0007669"/>
    <property type="project" value="UniProtKB-UniRule"/>
</dbReference>
<protein>
    <submittedName>
        <fullName evidence="4">Transcriptional regulator, TetR family</fullName>
    </submittedName>
</protein>
<dbReference type="RefSeq" id="WP_074779641.1">
    <property type="nucleotide sequence ID" value="NZ_FOGN01000003.1"/>
</dbReference>
<evidence type="ECO:0000313" key="5">
    <source>
        <dbReference type="EMBL" id="SFM05298.1"/>
    </source>
</evidence>
<feature type="DNA-binding region" description="H-T-H motif" evidence="2">
    <location>
        <begin position="51"/>
        <end position="70"/>
    </location>
</feature>
<feature type="domain" description="HTH tetR-type" evidence="3">
    <location>
        <begin position="27"/>
        <end position="88"/>
    </location>
</feature>
<dbReference type="EMBL" id="FOUA01000003">
    <property type="protein sequence ID" value="SFM05298.1"/>
    <property type="molecule type" value="Genomic_DNA"/>
</dbReference>
<evidence type="ECO:0000259" key="3">
    <source>
        <dbReference type="PROSITE" id="PS50977"/>
    </source>
</evidence>